<sequence length="56" mass="6215">CTAVRNIEADVACILKQLKSVLVARWKVTWIHSPFGDCRLAGSTVPTNQLTKSKFL</sequence>
<evidence type="ECO:0000313" key="1">
    <source>
        <dbReference type="EMBL" id="KAK2716686.1"/>
    </source>
</evidence>
<feature type="non-terminal residue" evidence="1">
    <location>
        <position position="56"/>
    </location>
</feature>
<comment type="caution">
    <text evidence="1">The sequence shown here is derived from an EMBL/GenBank/DDBJ whole genome shotgun (WGS) entry which is preliminary data.</text>
</comment>
<dbReference type="EMBL" id="JAVRJZ010000011">
    <property type="protein sequence ID" value="KAK2716686.1"/>
    <property type="molecule type" value="Genomic_DNA"/>
</dbReference>
<name>A0AA88I1Z5_ARTSF</name>
<reference evidence="1" key="1">
    <citation type="submission" date="2023-07" db="EMBL/GenBank/DDBJ databases">
        <title>Chromosome-level genome assembly of Artemia franciscana.</title>
        <authorList>
            <person name="Jo E."/>
        </authorList>
    </citation>
    <scope>NUCLEOTIDE SEQUENCE</scope>
    <source>
        <tissue evidence="1">Whole body</tissue>
    </source>
</reference>
<feature type="non-terminal residue" evidence="1">
    <location>
        <position position="1"/>
    </location>
</feature>
<proteinExistence type="predicted"/>
<protein>
    <submittedName>
        <fullName evidence="1">Uncharacterized protein</fullName>
    </submittedName>
</protein>
<evidence type="ECO:0000313" key="2">
    <source>
        <dbReference type="Proteomes" id="UP001187531"/>
    </source>
</evidence>
<gene>
    <name evidence="1" type="ORF">QYM36_006986</name>
</gene>
<dbReference type="AlphaFoldDB" id="A0AA88I1Z5"/>
<dbReference type="Proteomes" id="UP001187531">
    <property type="component" value="Unassembled WGS sequence"/>
</dbReference>
<organism evidence="1 2">
    <name type="scientific">Artemia franciscana</name>
    <name type="common">Brine shrimp</name>
    <name type="synonym">Artemia sanfranciscana</name>
    <dbReference type="NCBI Taxonomy" id="6661"/>
    <lineage>
        <taxon>Eukaryota</taxon>
        <taxon>Metazoa</taxon>
        <taxon>Ecdysozoa</taxon>
        <taxon>Arthropoda</taxon>
        <taxon>Crustacea</taxon>
        <taxon>Branchiopoda</taxon>
        <taxon>Anostraca</taxon>
        <taxon>Artemiidae</taxon>
        <taxon>Artemia</taxon>
    </lineage>
</organism>
<keyword evidence="2" id="KW-1185">Reference proteome</keyword>
<accession>A0AA88I1Z5</accession>